<dbReference type="SMART" id="SM00267">
    <property type="entry name" value="GGDEF"/>
    <property type="match status" value="1"/>
</dbReference>
<dbReference type="CDD" id="cd01949">
    <property type="entry name" value="GGDEF"/>
    <property type="match status" value="1"/>
</dbReference>
<organism evidence="2">
    <name type="scientific">hydrothermal vent metagenome</name>
    <dbReference type="NCBI Taxonomy" id="652676"/>
    <lineage>
        <taxon>unclassified sequences</taxon>
        <taxon>metagenomes</taxon>
        <taxon>ecological metagenomes</taxon>
    </lineage>
</organism>
<dbReference type="InterPro" id="IPR029787">
    <property type="entry name" value="Nucleotide_cyclase"/>
</dbReference>
<dbReference type="InterPro" id="IPR000160">
    <property type="entry name" value="GGDEF_dom"/>
</dbReference>
<dbReference type="InterPro" id="IPR050469">
    <property type="entry name" value="Diguanylate_Cyclase"/>
</dbReference>
<protein>
    <recommendedName>
        <fullName evidence="1">GGDEF domain-containing protein</fullName>
    </recommendedName>
</protein>
<gene>
    <name evidence="2" type="ORF">MNB_SM-3-889</name>
</gene>
<reference evidence="2" key="1">
    <citation type="submission" date="2016-10" db="EMBL/GenBank/DDBJ databases">
        <authorList>
            <person name="de Groot N.N."/>
        </authorList>
    </citation>
    <scope>NUCLEOTIDE SEQUENCE</scope>
</reference>
<dbReference type="GO" id="GO:0052621">
    <property type="term" value="F:diguanylate cyclase activity"/>
    <property type="evidence" value="ECO:0007669"/>
    <property type="project" value="TreeGrafter"/>
</dbReference>
<dbReference type="PANTHER" id="PTHR45138">
    <property type="entry name" value="REGULATORY COMPONENTS OF SENSORY TRANSDUCTION SYSTEM"/>
    <property type="match status" value="1"/>
</dbReference>
<evidence type="ECO:0000259" key="1">
    <source>
        <dbReference type="PROSITE" id="PS50887"/>
    </source>
</evidence>
<dbReference type="Pfam" id="PF00990">
    <property type="entry name" value="GGDEF"/>
    <property type="match status" value="1"/>
</dbReference>
<dbReference type="PANTHER" id="PTHR45138:SF9">
    <property type="entry name" value="DIGUANYLATE CYCLASE DGCM-RELATED"/>
    <property type="match status" value="1"/>
</dbReference>
<evidence type="ECO:0000313" key="2">
    <source>
        <dbReference type="EMBL" id="SFV75959.1"/>
    </source>
</evidence>
<dbReference type="AlphaFoldDB" id="A0A1W1D5Q7"/>
<dbReference type="PROSITE" id="PS50887">
    <property type="entry name" value="GGDEF"/>
    <property type="match status" value="1"/>
</dbReference>
<dbReference type="Gene3D" id="3.30.70.270">
    <property type="match status" value="1"/>
</dbReference>
<feature type="domain" description="GGDEF" evidence="1">
    <location>
        <begin position="189"/>
        <end position="323"/>
    </location>
</feature>
<name>A0A1W1D5Q7_9ZZZZ</name>
<dbReference type="InterPro" id="IPR043128">
    <property type="entry name" value="Rev_trsase/Diguanyl_cyclase"/>
</dbReference>
<dbReference type="EMBL" id="FPHP01000048">
    <property type="protein sequence ID" value="SFV75959.1"/>
    <property type="molecule type" value="Genomic_DNA"/>
</dbReference>
<dbReference type="SUPFAM" id="SSF55073">
    <property type="entry name" value="Nucleotide cyclase"/>
    <property type="match status" value="1"/>
</dbReference>
<accession>A0A1W1D5Q7</accession>
<proteinExistence type="predicted"/>
<dbReference type="NCBIfam" id="TIGR00254">
    <property type="entry name" value="GGDEF"/>
    <property type="match status" value="1"/>
</dbReference>
<sequence>MDVKPLADEALSEIELFSKEVIEALIKDNLSPTPSNYALYFDRLLEDKTKEERDHILSEMELDEENDAESTAELEQNLKQGFLSIKKILNVTAHIYKNMSLMTKILQKRKAELNETNINRILEMLSGDITKLYTIVEKQKKSIKSVYDETASIIRSVEQETKFDDTYGVYNKRYLLMRIEKEIESIQKFKYVSTLIFVELSQELVNHVKNEKAIALMTKTVARILLKTSRRSDIVAHYGNGRFAMLLKHTDIANAKRASSRLIDLVSNSNFFLGEKEFQLKISIGITDIDAAHTVEETVIAAIHGLEEAHKDATKDFVVAIKDGIESEI</sequence>